<dbReference type="RefSeq" id="WP_379518332.1">
    <property type="nucleotide sequence ID" value="NZ_JBHSPA010000041.1"/>
</dbReference>
<evidence type="ECO:0000313" key="2">
    <source>
        <dbReference type="Proteomes" id="UP001596058"/>
    </source>
</evidence>
<reference evidence="2" key="1">
    <citation type="journal article" date="2019" name="Int. J. Syst. Evol. Microbiol.">
        <title>The Global Catalogue of Microorganisms (GCM) 10K type strain sequencing project: providing services to taxonomists for standard genome sequencing and annotation.</title>
        <authorList>
            <consortium name="The Broad Institute Genomics Platform"/>
            <consortium name="The Broad Institute Genome Sequencing Center for Infectious Disease"/>
            <person name="Wu L."/>
            <person name="Ma J."/>
        </authorList>
    </citation>
    <scope>NUCLEOTIDE SEQUENCE [LARGE SCALE GENOMIC DNA]</scope>
    <source>
        <strain evidence="2">CCUG 53903</strain>
    </source>
</reference>
<protein>
    <submittedName>
        <fullName evidence="1">Uncharacterized protein</fullName>
    </submittedName>
</protein>
<organism evidence="1 2">
    <name type="scientific">Nonomuraea insulae</name>
    <dbReference type="NCBI Taxonomy" id="1616787"/>
    <lineage>
        <taxon>Bacteria</taxon>
        <taxon>Bacillati</taxon>
        <taxon>Actinomycetota</taxon>
        <taxon>Actinomycetes</taxon>
        <taxon>Streptosporangiales</taxon>
        <taxon>Streptosporangiaceae</taxon>
        <taxon>Nonomuraea</taxon>
    </lineage>
</organism>
<accession>A0ABW1CWM7</accession>
<dbReference type="Proteomes" id="UP001596058">
    <property type="component" value="Unassembled WGS sequence"/>
</dbReference>
<sequence>MSFIDTMAVPAGVLAALIDATLIIKRARARRIVVVVGRHRRAGGRHRTLPA</sequence>
<keyword evidence="2" id="KW-1185">Reference proteome</keyword>
<proteinExistence type="predicted"/>
<dbReference type="EMBL" id="JBHSPA010000041">
    <property type="protein sequence ID" value="MFC5828836.1"/>
    <property type="molecule type" value="Genomic_DNA"/>
</dbReference>
<evidence type="ECO:0000313" key="1">
    <source>
        <dbReference type="EMBL" id="MFC5828836.1"/>
    </source>
</evidence>
<name>A0ABW1CWM7_9ACTN</name>
<gene>
    <name evidence="1" type="ORF">ACFPZ3_33635</name>
</gene>
<comment type="caution">
    <text evidence="1">The sequence shown here is derived from an EMBL/GenBank/DDBJ whole genome shotgun (WGS) entry which is preliminary data.</text>
</comment>